<reference evidence="2 3" key="1">
    <citation type="journal article" date="2023" name="Int. J. Mol. Sci.">
        <title>De Novo Assembly and Annotation of 11 Diverse Shrub Willow (Salix) Genomes Reveals Novel Gene Organization in Sex-Linked Regions.</title>
        <authorList>
            <person name="Hyden B."/>
            <person name="Feng K."/>
            <person name="Yates T.B."/>
            <person name="Jawdy S."/>
            <person name="Cereghino C."/>
            <person name="Smart L.B."/>
            <person name="Muchero W."/>
        </authorList>
    </citation>
    <scope>NUCLEOTIDE SEQUENCE [LARGE SCALE GENOMIC DNA]</scope>
    <source>
        <tissue evidence="2">Shoot tip</tissue>
    </source>
</reference>
<evidence type="ECO:0000256" key="1">
    <source>
        <dbReference type="SAM" id="MobiDB-lite"/>
    </source>
</evidence>
<evidence type="ECO:0000313" key="2">
    <source>
        <dbReference type="EMBL" id="KAJ6410937.1"/>
    </source>
</evidence>
<dbReference type="AlphaFoldDB" id="A0AAD6NZB8"/>
<proteinExistence type="predicted"/>
<dbReference type="PANTHER" id="PTHR34970">
    <property type="entry name" value="ABC TRANSPORTER A FAMILY PROTEIN"/>
    <property type="match status" value="1"/>
</dbReference>
<feature type="region of interest" description="Disordered" evidence="1">
    <location>
        <begin position="192"/>
        <end position="213"/>
    </location>
</feature>
<accession>A0AAD6NZB8</accession>
<keyword evidence="3" id="KW-1185">Reference proteome</keyword>
<dbReference type="Proteomes" id="UP001162972">
    <property type="component" value="Chromosome 15Z"/>
</dbReference>
<protein>
    <submittedName>
        <fullName evidence="2">Uncharacterized protein</fullName>
    </submittedName>
</protein>
<dbReference type="PANTHER" id="PTHR34970:SF2">
    <property type="entry name" value="ABC TRANSPORTER A FAMILY PROTEIN"/>
    <property type="match status" value="1"/>
</dbReference>
<dbReference type="EMBL" id="JAPFFJ010000014">
    <property type="protein sequence ID" value="KAJ6410937.1"/>
    <property type="molecule type" value="Genomic_DNA"/>
</dbReference>
<sequence>MGYVLRVRLASFFAGAATSSFAGLYILYKDFKVAHDAIFQQVESVHESLDRRISALEKLKQNEATQPLQAAEIIMTPDYLYGDDIQAAFKGGGNFLKPRSNRKTPLPYTSTFSVNRIEPMLSGVSRFCPVNYPMPPLPITYFSLQPYLAGILSSKVNLQSAIDIHEEVIDHGDTHIEGLIKPLAARSECANECKSSNSKPDPFPTRSRSSWPE</sequence>
<comment type="caution">
    <text evidence="2">The sequence shown here is derived from an EMBL/GenBank/DDBJ whole genome shotgun (WGS) entry which is preliminary data.</text>
</comment>
<gene>
    <name evidence="2" type="ORF">OIU84_007652</name>
</gene>
<evidence type="ECO:0000313" key="3">
    <source>
        <dbReference type="Proteomes" id="UP001162972"/>
    </source>
</evidence>
<organism evidence="2 3">
    <name type="scientific">Salix udensis</name>
    <dbReference type="NCBI Taxonomy" id="889485"/>
    <lineage>
        <taxon>Eukaryota</taxon>
        <taxon>Viridiplantae</taxon>
        <taxon>Streptophyta</taxon>
        <taxon>Embryophyta</taxon>
        <taxon>Tracheophyta</taxon>
        <taxon>Spermatophyta</taxon>
        <taxon>Magnoliopsida</taxon>
        <taxon>eudicotyledons</taxon>
        <taxon>Gunneridae</taxon>
        <taxon>Pentapetalae</taxon>
        <taxon>rosids</taxon>
        <taxon>fabids</taxon>
        <taxon>Malpighiales</taxon>
        <taxon>Salicaceae</taxon>
        <taxon>Saliceae</taxon>
        <taxon>Salix</taxon>
    </lineage>
</organism>
<name>A0AAD6NZB8_9ROSI</name>